<dbReference type="Proteomes" id="UP000053263">
    <property type="component" value="Unassembled WGS sequence"/>
</dbReference>
<feature type="compositionally biased region" description="Pro residues" evidence="1">
    <location>
        <begin position="1"/>
        <end position="10"/>
    </location>
</feature>
<dbReference type="AlphaFoldDB" id="A0A0C9T2B7"/>
<proteinExistence type="predicted"/>
<evidence type="ECO:0000259" key="2">
    <source>
        <dbReference type="Pfam" id="PF18803"/>
    </source>
</evidence>
<dbReference type="Pfam" id="PF18758">
    <property type="entry name" value="KDZ"/>
    <property type="match status" value="1"/>
</dbReference>
<organism evidence="3 4">
    <name type="scientific">Plicaturopsis crispa FD-325 SS-3</name>
    <dbReference type="NCBI Taxonomy" id="944288"/>
    <lineage>
        <taxon>Eukaryota</taxon>
        <taxon>Fungi</taxon>
        <taxon>Dikarya</taxon>
        <taxon>Basidiomycota</taxon>
        <taxon>Agaricomycotina</taxon>
        <taxon>Agaricomycetes</taxon>
        <taxon>Agaricomycetidae</taxon>
        <taxon>Amylocorticiales</taxon>
        <taxon>Amylocorticiaceae</taxon>
        <taxon>Plicatura</taxon>
        <taxon>Plicaturopsis crispa</taxon>
    </lineage>
</organism>
<evidence type="ECO:0000313" key="3">
    <source>
        <dbReference type="EMBL" id="KII83424.1"/>
    </source>
</evidence>
<dbReference type="Pfam" id="PF18803">
    <property type="entry name" value="CxC2"/>
    <property type="match status" value="1"/>
</dbReference>
<accession>A0A0C9T2B7</accession>
<dbReference type="InterPro" id="IPR040521">
    <property type="entry name" value="KDZ"/>
</dbReference>
<gene>
    <name evidence="3" type="ORF">PLICRDRAFT_180503</name>
</gene>
<protein>
    <recommendedName>
        <fullName evidence="2">CxC2-like cysteine cluster KDZ transposase-associated domain-containing protein</fullName>
    </recommendedName>
</protein>
<sequence length="859" mass="95619">MQVPPPPPSPNKRARSDFYTSPSDDIGAHWEGVYALPDDDAPADGEDTVDPTADTVKPRAKRYLSSDEPLKQWMPLRDEYLAELLRLEGRGDFPSDVCRSCPPGRAAGQACIRCEECFDGSLTCKQCCVEQHARNPLHLIQQWNGECFQKTSLHALGLRIQLGHREGSVCANPKAGHVNFVVLHTTGFQAVNIDFCACDNIGSAGSHRQQLLRRQWYPATHIDPQTCCTFRMLENFHMQTLQGKLSMYDYYSSLERLTDHTGLWPCKDRYKAFMRVMREWRHLLMLMRAGRGHAASGVAGTQPGELAVLCPACPRPGVNLPPKWREAPAEWKFLYTFVVAVDACFRLKRRKISSHAKDPGLGTGWAYFLGNNYREYVRKVGDQKEMSTCTGLMAVDLANTKFNDGCDSTGAGSGVCARHEFLESEGTGDLQKGEKYANMDYIFASLMRRHDDADLKKVVSYDIACQWSKHLHARLEKLPSEVQPNLPTGSLHFGIPKLHIHGHKIECQCKFSLHNMTGVGRVCGEAIERVWAWMGGAANSTKEMGPGARHDTLDDQWGFWNWLKFIGMGVYLLNKLKIALPERNVQQEAFRVFSHVQGSDTIAEWEAMVVAYEADDSQPNPYALPASGISEADVRLKLAEEDAEAASIGVPTAHAVTAASFVVAGLEIEDQQRRLRVEQEERVRKGDSTTSAQKAELVERRTRINRSITQFRTLQATYTPAAARILADRTQPAEGGGPAVELAEAVPLVLPSALSEEDLATAATPGLTEIEERLRQAQCRTSLNRVRNGLHVRSGLLVYRGLHIRKQGPSTRARNLVARNDMKIKLHAAKYRAAREALIAINNGDASAVEWPELKEADI</sequence>
<evidence type="ECO:0000313" key="4">
    <source>
        <dbReference type="Proteomes" id="UP000053263"/>
    </source>
</evidence>
<evidence type="ECO:0000256" key="1">
    <source>
        <dbReference type="SAM" id="MobiDB-lite"/>
    </source>
</evidence>
<dbReference type="InterPro" id="IPR041457">
    <property type="entry name" value="CxC2_KDZ-assoc"/>
</dbReference>
<reference evidence="3 4" key="1">
    <citation type="submission" date="2014-06" db="EMBL/GenBank/DDBJ databases">
        <title>Evolutionary Origins and Diversification of the Mycorrhizal Mutualists.</title>
        <authorList>
            <consortium name="DOE Joint Genome Institute"/>
            <consortium name="Mycorrhizal Genomics Consortium"/>
            <person name="Kohler A."/>
            <person name="Kuo A."/>
            <person name="Nagy L.G."/>
            <person name="Floudas D."/>
            <person name="Copeland A."/>
            <person name="Barry K.W."/>
            <person name="Cichocki N."/>
            <person name="Veneault-Fourrey C."/>
            <person name="LaButti K."/>
            <person name="Lindquist E.A."/>
            <person name="Lipzen A."/>
            <person name="Lundell T."/>
            <person name="Morin E."/>
            <person name="Murat C."/>
            <person name="Riley R."/>
            <person name="Ohm R."/>
            <person name="Sun H."/>
            <person name="Tunlid A."/>
            <person name="Henrissat B."/>
            <person name="Grigoriev I.V."/>
            <person name="Hibbett D.S."/>
            <person name="Martin F."/>
        </authorList>
    </citation>
    <scope>NUCLEOTIDE SEQUENCE [LARGE SCALE GENOMIC DNA]</scope>
    <source>
        <strain evidence="3 4">FD-325 SS-3</strain>
    </source>
</reference>
<dbReference type="OrthoDB" id="3214502at2759"/>
<dbReference type="EMBL" id="KN832578">
    <property type="protein sequence ID" value="KII83424.1"/>
    <property type="molecule type" value="Genomic_DNA"/>
</dbReference>
<keyword evidence="4" id="KW-1185">Reference proteome</keyword>
<name>A0A0C9T2B7_PLICR</name>
<dbReference type="PANTHER" id="PTHR33096:SF1">
    <property type="entry name" value="CXC1-LIKE CYSTEINE CLUSTER ASSOCIATED WITH KDZ TRANSPOSASES DOMAIN-CONTAINING PROTEIN"/>
    <property type="match status" value="1"/>
</dbReference>
<dbReference type="HOGENOM" id="CLU_003703_13_0_1"/>
<feature type="domain" description="CxC2-like cysteine cluster KDZ transposase-associated" evidence="2">
    <location>
        <begin position="153"/>
        <end position="262"/>
    </location>
</feature>
<feature type="region of interest" description="Disordered" evidence="1">
    <location>
        <begin position="1"/>
        <end position="26"/>
    </location>
</feature>
<dbReference type="PANTHER" id="PTHR33096">
    <property type="entry name" value="CXC2 DOMAIN-CONTAINING PROTEIN"/>
    <property type="match status" value="1"/>
</dbReference>